<gene>
    <name evidence="2" type="ORF">R8Z58_16805</name>
</gene>
<feature type="compositionally biased region" description="Basic and acidic residues" evidence="1">
    <location>
        <begin position="46"/>
        <end position="56"/>
    </location>
</feature>
<evidence type="ECO:0000256" key="1">
    <source>
        <dbReference type="SAM" id="MobiDB-lite"/>
    </source>
</evidence>
<comment type="caution">
    <text evidence="2">The sequence shown here is derived from an EMBL/GenBank/DDBJ whole genome shotgun (WGS) entry which is preliminary data.</text>
</comment>
<dbReference type="RefSeq" id="WP_318354932.1">
    <property type="nucleotide sequence ID" value="NZ_JAWQEV010000007.1"/>
</dbReference>
<evidence type="ECO:0000313" key="2">
    <source>
        <dbReference type="EMBL" id="MDW4574440.1"/>
    </source>
</evidence>
<evidence type="ECO:0000313" key="3">
    <source>
        <dbReference type="Proteomes" id="UP001283109"/>
    </source>
</evidence>
<keyword evidence="3" id="KW-1185">Reference proteome</keyword>
<reference evidence="2 3" key="1">
    <citation type="submission" date="2023-11" db="EMBL/GenBank/DDBJ databases">
        <title>Draft genome sequence of Microbacterium arthrosphaerae JCM 30492.</title>
        <authorList>
            <person name="Zhang G."/>
            <person name="Ding Y."/>
        </authorList>
    </citation>
    <scope>NUCLEOTIDE SEQUENCE [LARGE SCALE GENOMIC DNA]</scope>
    <source>
        <strain evidence="2 3">JCM 30492</strain>
    </source>
</reference>
<proteinExistence type="predicted"/>
<name>A0ABU4H5D0_9MICO</name>
<dbReference type="Proteomes" id="UP001283109">
    <property type="component" value="Unassembled WGS sequence"/>
</dbReference>
<accession>A0ABU4H5D0</accession>
<organism evidence="2 3">
    <name type="scientific">Microbacterium arthrosphaerae</name>
    <dbReference type="NCBI Taxonomy" id="792652"/>
    <lineage>
        <taxon>Bacteria</taxon>
        <taxon>Bacillati</taxon>
        <taxon>Actinomycetota</taxon>
        <taxon>Actinomycetes</taxon>
        <taxon>Micrococcales</taxon>
        <taxon>Microbacteriaceae</taxon>
        <taxon>Microbacterium</taxon>
    </lineage>
</organism>
<dbReference type="EMBL" id="JAWQEV010000007">
    <property type="protein sequence ID" value="MDW4574440.1"/>
    <property type="molecule type" value="Genomic_DNA"/>
</dbReference>
<sequence>MDTSPLPPDDERELAVLRARAYGPDADIQTDPAALERLWQLEEALHPRAAERRDDESVPDAATAGGAPTATTPEAATAEPGAENGAGAAASDDPPRPRWQAVVATRTGRAAIAAAGVLAAGYAVGWLVVPHPDATLHRNADEASALAQSMIGFLGARPVDSTIRGYDTFWRIEPWYFEDEQGFHCFMLVTRPGFVDGANCVPPGVELSADIVPSPQVVDGDSEPLPPGSIVRFHYLGDRVDAYFYPPADAD</sequence>
<feature type="compositionally biased region" description="Low complexity" evidence="1">
    <location>
        <begin position="61"/>
        <end position="90"/>
    </location>
</feature>
<protein>
    <submittedName>
        <fullName evidence="2">Uncharacterized protein</fullName>
    </submittedName>
</protein>
<feature type="region of interest" description="Disordered" evidence="1">
    <location>
        <begin position="46"/>
        <end position="97"/>
    </location>
</feature>